<dbReference type="EMBL" id="PQXM01000019">
    <property type="protein sequence ID" value="TGO79915.1"/>
    <property type="molecule type" value="Genomic_DNA"/>
</dbReference>
<sequence length="349" mass="39215">MALVDYMSSDEENVVDEDLPRDIKVNKVNQHNSEDDEKNVTTKTSNSINLKRKRDISSSSSELPPLPSKFHDLYASTVRNSTRDDPSLHGGRKRVTPHIEGNWPTHIYIEWYPSTAEFDLISSLISKVDESFKTHDIQTFLSNDLGVPLPLHVSLSRAIGFSKDVKDIFLTSFEQVIKSSGVRPFEMRFSGLAWVPNYEKTRWFLVLRVNTPESNALNKLLHVSNKVVEEFGQPPLYANSRTSVNGQQVAKGAHHSQHGKPFRGKTQQKKDAFNGMADLSDAFHISIAWTLLPPDQELIEATERLTANELMKVKQIQLKTEEIKAKIGNVVTNVPLPVGVTEGKSLFGL</sequence>
<dbReference type="GO" id="GO:0005634">
    <property type="term" value="C:nucleus"/>
    <property type="evidence" value="ECO:0007669"/>
    <property type="project" value="UniProtKB-SubCell"/>
</dbReference>
<evidence type="ECO:0000313" key="7">
    <source>
        <dbReference type="EMBL" id="TGO79915.1"/>
    </source>
</evidence>
<protein>
    <recommendedName>
        <fullName evidence="5">U6 snRNA phosphodiesterase</fullName>
        <ecNumber evidence="5">3.1.4.-</ecNumber>
    </recommendedName>
</protein>
<keyword evidence="8" id="KW-1185">Reference proteome</keyword>
<evidence type="ECO:0000256" key="1">
    <source>
        <dbReference type="ARBA" id="ARBA00022722"/>
    </source>
</evidence>
<evidence type="ECO:0000256" key="5">
    <source>
        <dbReference type="HAMAP-Rule" id="MF_03040"/>
    </source>
</evidence>
<accession>A0A4Z1K221</accession>
<dbReference type="Proteomes" id="UP000297229">
    <property type="component" value="Unassembled WGS sequence"/>
</dbReference>
<dbReference type="GO" id="GO:1990838">
    <property type="term" value="F:poly(U)-specific exoribonuclease activity, producing 3' uridine cyclic phosphate ends"/>
    <property type="evidence" value="ECO:0007669"/>
    <property type="project" value="UniProtKB-UniRule"/>
</dbReference>
<evidence type="ECO:0000256" key="3">
    <source>
        <dbReference type="ARBA" id="ARBA00023239"/>
    </source>
</evidence>
<dbReference type="Pfam" id="PF09749">
    <property type="entry name" value="HVSL"/>
    <property type="match status" value="1"/>
</dbReference>
<feature type="region of interest" description="Disordered" evidence="6">
    <location>
        <begin position="1"/>
        <end position="69"/>
    </location>
</feature>
<dbReference type="GO" id="GO:0016829">
    <property type="term" value="F:lyase activity"/>
    <property type="evidence" value="ECO:0007669"/>
    <property type="project" value="UniProtKB-KW"/>
</dbReference>
<evidence type="ECO:0000256" key="4">
    <source>
        <dbReference type="ARBA" id="ARBA00023242"/>
    </source>
</evidence>
<dbReference type="HAMAP" id="MF_03040">
    <property type="entry name" value="USB1"/>
    <property type="match status" value="1"/>
</dbReference>
<dbReference type="Gene3D" id="3.90.1140.10">
    <property type="entry name" value="Cyclic phosphodiesterase"/>
    <property type="match status" value="1"/>
</dbReference>
<evidence type="ECO:0000256" key="2">
    <source>
        <dbReference type="ARBA" id="ARBA00022801"/>
    </source>
</evidence>
<organism evidence="7 8">
    <name type="scientific">Botrytis elliptica</name>
    <dbReference type="NCBI Taxonomy" id="278938"/>
    <lineage>
        <taxon>Eukaryota</taxon>
        <taxon>Fungi</taxon>
        <taxon>Dikarya</taxon>
        <taxon>Ascomycota</taxon>
        <taxon>Pezizomycotina</taxon>
        <taxon>Leotiomycetes</taxon>
        <taxon>Helotiales</taxon>
        <taxon>Sclerotiniaceae</taxon>
        <taxon>Botrytis</taxon>
    </lineage>
</organism>
<dbReference type="GO" id="GO:0034477">
    <property type="term" value="P:U6 snRNA 3'-end processing"/>
    <property type="evidence" value="ECO:0007669"/>
    <property type="project" value="UniProtKB-UniRule"/>
</dbReference>
<evidence type="ECO:0000256" key="6">
    <source>
        <dbReference type="SAM" id="MobiDB-lite"/>
    </source>
</evidence>
<feature type="active site" description="Proton donor/acceptor" evidence="5">
    <location>
        <position position="284"/>
    </location>
</feature>
<keyword evidence="3" id="KW-0456">Lyase</keyword>
<dbReference type="EC" id="3.1.4.-" evidence="5"/>
<comment type="similarity">
    <text evidence="5">Belongs to the 2H phosphoesterase superfamily. USB1 family.</text>
</comment>
<comment type="caution">
    <text evidence="7">The sequence shown here is derived from an EMBL/GenBank/DDBJ whole genome shotgun (WGS) entry which is preliminary data.</text>
</comment>
<dbReference type="AlphaFoldDB" id="A0A4Z1K221"/>
<dbReference type="PANTHER" id="PTHR13522:SF3">
    <property type="entry name" value="U6 SNRNA PHOSPHODIESTERASE 1"/>
    <property type="match status" value="1"/>
</dbReference>
<dbReference type="PANTHER" id="PTHR13522">
    <property type="entry name" value="U6 SNRNA PHOSPHODIESTERASE 1"/>
    <property type="match status" value="1"/>
</dbReference>
<gene>
    <name evidence="5" type="primary">USB1</name>
    <name evidence="7" type="ORF">BELL_0019g00030</name>
</gene>
<comment type="subcellular location">
    <subcellularLocation>
        <location evidence="5">Nucleus</location>
    </subcellularLocation>
</comment>
<feature type="active site" description="Proton donor/acceptor" evidence="5">
    <location>
        <position position="152"/>
    </location>
</feature>
<keyword evidence="2 5" id="KW-0378">Hydrolase</keyword>
<proteinExistence type="inferred from homology"/>
<name>A0A4Z1K221_9HELO</name>
<dbReference type="InterPro" id="IPR027521">
    <property type="entry name" value="Usb1"/>
</dbReference>
<evidence type="ECO:0000313" key="8">
    <source>
        <dbReference type="Proteomes" id="UP000297229"/>
    </source>
</evidence>
<keyword evidence="4 5" id="KW-0539">Nucleus</keyword>
<comment type="function">
    <text evidence="5">Phosphodiesterase responsible for the U6 snRNA 3' end processing. Acts as an exoribonuclease (RNase) responsible for trimming the poly(U) tract of the last nucleotides in the pre-U6 snRNA molecule, leading to the formation of mature U6 snRNA.</text>
</comment>
<feature type="compositionally biased region" description="Acidic residues" evidence="6">
    <location>
        <begin position="8"/>
        <end position="17"/>
    </location>
</feature>
<dbReference type="STRING" id="278938.A0A4Z1K221"/>
<dbReference type="OrthoDB" id="49151at2759"/>
<keyword evidence="1 5" id="KW-0540">Nuclease</keyword>
<reference evidence="7 8" key="1">
    <citation type="submission" date="2017-12" db="EMBL/GenBank/DDBJ databases">
        <title>Comparative genomics of Botrytis spp.</title>
        <authorList>
            <person name="Valero-Jimenez C.A."/>
            <person name="Tapia P."/>
            <person name="Veloso J."/>
            <person name="Silva-Moreno E."/>
            <person name="Staats M."/>
            <person name="Valdes J.H."/>
            <person name="Van Kan J.A.L."/>
        </authorList>
    </citation>
    <scope>NUCLEOTIDE SEQUENCE [LARGE SCALE GENOMIC DNA]</scope>
    <source>
        <strain evidence="7 8">Be9601</strain>
    </source>
</reference>